<evidence type="ECO:0000256" key="4">
    <source>
        <dbReference type="ARBA" id="ARBA00022729"/>
    </source>
</evidence>
<evidence type="ECO:0000313" key="9">
    <source>
        <dbReference type="EMBL" id="KKL21656.1"/>
    </source>
</evidence>
<evidence type="ECO:0000256" key="6">
    <source>
        <dbReference type="ARBA" id="ARBA00023157"/>
    </source>
</evidence>
<organism evidence="9">
    <name type="scientific">marine sediment metagenome</name>
    <dbReference type="NCBI Taxonomy" id="412755"/>
    <lineage>
        <taxon>unclassified sequences</taxon>
        <taxon>metagenomes</taxon>
        <taxon>ecological metagenomes</taxon>
    </lineage>
</organism>
<protein>
    <recommendedName>
        <fullName evidence="3">Thiol:disulfide interchange protein DsbA</fullName>
    </recommendedName>
</protein>
<keyword evidence="7" id="KW-0676">Redox-active center</keyword>
<dbReference type="InterPro" id="IPR001853">
    <property type="entry name" value="DSBA-like_thioredoxin_dom"/>
</dbReference>
<dbReference type="InterPro" id="IPR023205">
    <property type="entry name" value="DsbA/DsbL"/>
</dbReference>
<dbReference type="Gene3D" id="3.40.30.10">
    <property type="entry name" value="Glutaredoxin"/>
    <property type="match status" value="1"/>
</dbReference>
<dbReference type="InterPro" id="IPR050824">
    <property type="entry name" value="Thiol_disulfide_DsbA"/>
</dbReference>
<feature type="domain" description="Thioredoxin" evidence="8">
    <location>
        <begin position="15"/>
        <end position="156"/>
    </location>
</feature>
<evidence type="ECO:0000256" key="3">
    <source>
        <dbReference type="ARBA" id="ARBA00013831"/>
    </source>
</evidence>
<evidence type="ECO:0000259" key="8">
    <source>
        <dbReference type="PROSITE" id="PS51352"/>
    </source>
</evidence>
<comment type="similarity">
    <text evidence="2">Belongs to the thioredoxin family. DsbA subfamily.</text>
</comment>
<dbReference type="PROSITE" id="PS51352">
    <property type="entry name" value="THIOREDOXIN_2"/>
    <property type="match status" value="1"/>
</dbReference>
<dbReference type="AlphaFoldDB" id="A0A0F9DVD7"/>
<comment type="caution">
    <text evidence="9">The sequence shown here is derived from an EMBL/GenBank/DDBJ whole genome shotgun (WGS) entry which is preliminary data.</text>
</comment>
<evidence type="ECO:0000256" key="2">
    <source>
        <dbReference type="ARBA" id="ARBA00005791"/>
    </source>
</evidence>
<dbReference type="PROSITE" id="PS00194">
    <property type="entry name" value="THIOREDOXIN_1"/>
    <property type="match status" value="1"/>
</dbReference>
<dbReference type="CDD" id="cd03019">
    <property type="entry name" value="DsbA_DsbA"/>
    <property type="match status" value="1"/>
</dbReference>
<reference evidence="9" key="1">
    <citation type="journal article" date="2015" name="Nature">
        <title>Complex archaea that bridge the gap between prokaryotes and eukaryotes.</title>
        <authorList>
            <person name="Spang A."/>
            <person name="Saw J.H."/>
            <person name="Jorgensen S.L."/>
            <person name="Zaremba-Niedzwiedzka K."/>
            <person name="Martijn J."/>
            <person name="Lind A.E."/>
            <person name="van Eijk R."/>
            <person name="Schleper C."/>
            <person name="Guy L."/>
            <person name="Ettema T.J."/>
        </authorList>
    </citation>
    <scope>NUCLEOTIDE SEQUENCE</scope>
</reference>
<dbReference type="PANTHER" id="PTHR35891:SF3">
    <property type="entry name" value="THIOL:DISULFIDE INTERCHANGE PROTEIN DSBL"/>
    <property type="match status" value="1"/>
</dbReference>
<keyword evidence="4" id="KW-0732">Signal</keyword>
<sequence length="210" mass="23523">MNKVIRTLASGLIFGLVSATASAVPMNFVEGTHYFPTTEKLATSDDNKVDVIEMFSYTCPHCFKLEPEVAEWKKTLGDNVNFIRVPAIFRDSWLELAKVYYAAEATGNLEMLHPKLFSAMHVEKRRLVTEDQLLDFVAEQGIDREAFKKAMNSFAVKTKVKKALVMSQTSGITGVPSFIVDGKYRTDATTAGDTHELFNVINFLIEQQSK</sequence>
<keyword evidence="5" id="KW-0574">Periplasm</keyword>
<dbReference type="SUPFAM" id="SSF52833">
    <property type="entry name" value="Thioredoxin-like"/>
    <property type="match status" value="1"/>
</dbReference>
<dbReference type="GO" id="GO:0016491">
    <property type="term" value="F:oxidoreductase activity"/>
    <property type="evidence" value="ECO:0007669"/>
    <property type="project" value="InterPro"/>
</dbReference>
<dbReference type="Pfam" id="PF01323">
    <property type="entry name" value="DSBA"/>
    <property type="match status" value="1"/>
</dbReference>
<dbReference type="PIRSF" id="PIRSF001488">
    <property type="entry name" value="Tdi_protein"/>
    <property type="match status" value="1"/>
</dbReference>
<evidence type="ECO:0000256" key="1">
    <source>
        <dbReference type="ARBA" id="ARBA00004418"/>
    </source>
</evidence>
<dbReference type="InterPro" id="IPR013766">
    <property type="entry name" value="Thioredoxin_domain"/>
</dbReference>
<dbReference type="InterPro" id="IPR036249">
    <property type="entry name" value="Thioredoxin-like_sf"/>
</dbReference>
<dbReference type="GO" id="GO:0042597">
    <property type="term" value="C:periplasmic space"/>
    <property type="evidence" value="ECO:0007669"/>
    <property type="project" value="UniProtKB-SubCell"/>
</dbReference>
<proteinExistence type="inferred from homology"/>
<dbReference type="EMBL" id="LAZR01037646">
    <property type="protein sequence ID" value="KKL21656.1"/>
    <property type="molecule type" value="Genomic_DNA"/>
</dbReference>
<accession>A0A0F9DVD7</accession>
<evidence type="ECO:0000256" key="5">
    <source>
        <dbReference type="ARBA" id="ARBA00022764"/>
    </source>
</evidence>
<gene>
    <name evidence="9" type="ORF">LCGC14_2443260</name>
</gene>
<dbReference type="PANTHER" id="PTHR35891">
    <property type="entry name" value="THIOL:DISULFIDE INTERCHANGE PROTEIN DSBA"/>
    <property type="match status" value="1"/>
</dbReference>
<comment type="subcellular location">
    <subcellularLocation>
        <location evidence="1">Periplasm</location>
    </subcellularLocation>
</comment>
<dbReference type="InterPro" id="IPR017937">
    <property type="entry name" value="Thioredoxin_CS"/>
</dbReference>
<name>A0A0F9DVD7_9ZZZZ</name>
<evidence type="ECO:0000256" key="7">
    <source>
        <dbReference type="ARBA" id="ARBA00023284"/>
    </source>
</evidence>
<keyword evidence="6" id="KW-1015">Disulfide bond</keyword>